<feature type="region of interest" description="Disordered" evidence="1">
    <location>
        <begin position="1007"/>
        <end position="1047"/>
    </location>
</feature>
<dbReference type="STRING" id="97359.A0A550BY84"/>
<feature type="region of interest" description="Disordered" evidence="1">
    <location>
        <begin position="1085"/>
        <end position="1104"/>
    </location>
</feature>
<reference evidence="2 3" key="1">
    <citation type="journal article" date="2019" name="New Phytol.">
        <title>Comparative genomics reveals unique wood-decay strategies and fruiting body development in the Schizophyllaceae.</title>
        <authorList>
            <person name="Almasi E."/>
            <person name="Sahu N."/>
            <person name="Krizsan K."/>
            <person name="Balint B."/>
            <person name="Kovacs G.M."/>
            <person name="Kiss B."/>
            <person name="Cseklye J."/>
            <person name="Drula E."/>
            <person name="Henrissat B."/>
            <person name="Nagy I."/>
            <person name="Chovatia M."/>
            <person name="Adam C."/>
            <person name="LaButti K."/>
            <person name="Lipzen A."/>
            <person name="Riley R."/>
            <person name="Grigoriev I.V."/>
            <person name="Nagy L.G."/>
        </authorList>
    </citation>
    <scope>NUCLEOTIDE SEQUENCE [LARGE SCALE GENOMIC DNA]</scope>
    <source>
        <strain evidence="2 3">NL-1724</strain>
    </source>
</reference>
<feature type="compositionally biased region" description="Basic and acidic residues" evidence="1">
    <location>
        <begin position="1"/>
        <end position="11"/>
    </location>
</feature>
<dbReference type="OrthoDB" id="3258279at2759"/>
<comment type="caution">
    <text evidence="2">The sequence shown here is derived from an EMBL/GenBank/DDBJ whole genome shotgun (WGS) entry which is preliminary data.</text>
</comment>
<feature type="compositionally biased region" description="Pro residues" evidence="1">
    <location>
        <begin position="335"/>
        <end position="344"/>
    </location>
</feature>
<feature type="region of interest" description="Disordered" evidence="1">
    <location>
        <begin position="257"/>
        <end position="294"/>
    </location>
</feature>
<accession>A0A550BY84</accession>
<feature type="compositionally biased region" description="Low complexity" evidence="1">
    <location>
        <begin position="571"/>
        <end position="583"/>
    </location>
</feature>
<gene>
    <name evidence="2" type="ORF">BD626DRAFT_515027</name>
</gene>
<feature type="compositionally biased region" description="Basic and acidic residues" evidence="1">
    <location>
        <begin position="1093"/>
        <end position="1104"/>
    </location>
</feature>
<feature type="region of interest" description="Disordered" evidence="1">
    <location>
        <begin position="312"/>
        <end position="620"/>
    </location>
</feature>
<feature type="region of interest" description="Disordered" evidence="1">
    <location>
        <begin position="952"/>
        <end position="992"/>
    </location>
</feature>
<feature type="compositionally biased region" description="Polar residues" evidence="1">
    <location>
        <begin position="702"/>
        <end position="724"/>
    </location>
</feature>
<sequence>MRDTNVQKADCDDTFFSPETPLMGTAKDLSLEGPEDSTDAARTLMSPPPEETLRARHNSTPRSISLTASNKRKRVRPEGHAPEPDSPTAPATPNPKSRKQHRSQSPIKPILFSPHAENPKANYFPAAMDNKSRRRSQTPVIPPYEPPSRDSLTPAPRQVIVSPAPPPSTSKRRAGQSRQSKALPKIQIPIKKEMPEIDLNAPMPPASPTDDPLLLRGPVLPSPRKLVSVGVGAQDAPIDVDALRDEDVQTAQFVAYPDPQIEEGTSDIQVDIQPPSSAPNSSPPPSSPAHLSSSFAPVFPFLAHASEDVVNDFSSSSADRSMDDDADAAELESLPLPPARPPRPSEITPAYLEANDGWPSSDDEGGKDDEVSEGESDYTGQWRTLAVRTKRDPPSAATVARMARWGRPISPFPYPRRKSDASTGAGGDQDESILDGPEFSSEALPGSPTVANNKQREDVRSAMAHLDSMPKTPTASAVPLLAPGTPNQHLRSFLRARSRSRTPGPTSTEVQQSPVHPSRATSLPPLPESSPVVDRQTGAEAGMVARAPGASAEGAGHWQERHAASSRPVPADASTQSSTTSDSGQYHDGTTPVPDNAPQVSYTDNDKLDAPGAGAEDAALRGGPGCVTISSKDNLAAAKCIAILRQHNYDVMIREAQQKRRRASSTTALHDISRASYRRSLLGSGVQKTRSASRSPFKDPSFWSSPSRNNSWTIGDMGHTSTPAQRGADGEPCSPMTYGELMTVAEAAVSPRCKSPSVAGSRRSTSFATELGGDGEADWTKDHWKLLDACFTTERISVALGGADTWDPSDDHPPLAHVDEVELERVVDRFCEQAGGDQWRRDALLRRASALRNKQRAGNIAPPTPSRGYRAGSTDASSFPQVCPDYQRFSTPVRDTSAVPDFTPLPIRAPLLRHTSVKSIASEHNDAELGTRPVSPALLNPRYSHLLDEAKNISVDEEDDDDEDAAEVNRSLSMEPEDDHDDEQGPRPAKGLKGFLYSYLPKSFTPNRRLKAAPNQDLRKCLPPPPPLGPRGPIETPERPPLPSTVPPKALVELHEAPPPTKLPRPAARPRRMVELQHVPSPQQWDSRLFTLKPRERKDSGGSVKDLIKSFEEMDKAKKAAKLKASSQAKPAWK</sequence>
<evidence type="ECO:0000313" key="2">
    <source>
        <dbReference type="EMBL" id="TRM57521.1"/>
    </source>
</evidence>
<protein>
    <submittedName>
        <fullName evidence="2">Uncharacterized protein</fullName>
    </submittedName>
</protein>
<feature type="compositionally biased region" description="Acidic residues" evidence="1">
    <location>
        <begin position="361"/>
        <end position="376"/>
    </location>
</feature>
<evidence type="ECO:0000256" key="1">
    <source>
        <dbReference type="SAM" id="MobiDB-lite"/>
    </source>
</evidence>
<feature type="region of interest" description="Disordered" evidence="1">
    <location>
        <begin position="854"/>
        <end position="877"/>
    </location>
</feature>
<proteinExistence type="predicted"/>
<feature type="compositionally biased region" description="Polar residues" evidence="1">
    <location>
        <begin position="503"/>
        <end position="521"/>
    </location>
</feature>
<dbReference type="EMBL" id="VDMD01000047">
    <property type="protein sequence ID" value="TRM57521.1"/>
    <property type="molecule type" value="Genomic_DNA"/>
</dbReference>
<feature type="compositionally biased region" description="Acidic residues" evidence="1">
    <location>
        <begin position="955"/>
        <end position="966"/>
    </location>
</feature>
<feature type="compositionally biased region" description="Polar residues" evidence="1">
    <location>
        <begin position="58"/>
        <end position="69"/>
    </location>
</feature>
<evidence type="ECO:0000313" key="3">
    <source>
        <dbReference type="Proteomes" id="UP000320762"/>
    </source>
</evidence>
<organism evidence="2 3">
    <name type="scientific">Schizophyllum amplum</name>
    <dbReference type="NCBI Taxonomy" id="97359"/>
    <lineage>
        <taxon>Eukaryota</taxon>
        <taxon>Fungi</taxon>
        <taxon>Dikarya</taxon>
        <taxon>Basidiomycota</taxon>
        <taxon>Agaricomycotina</taxon>
        <taxon>Agaricomycetes</taxon>
        <taxon>Agaricomycetidae</taxon>
        <taxon>Agaricales</taxon>
        <taxon>Schizophyllaceae</taxon>
        <taxon>Schizophyllum</taxon>
    </lineage>
</organism>
<feature type="compositionally biased region" description="Pro residues" evidence="1">
    <location>
        <begin position="84"/>
        <end position="93"/>
    </location>
</feature>
<dbReference type="AlphaFoldDB" id="A0A550BY84"/>
<keyword evidence="3" id="KW-1185">Reference proteome</keyword>
<name>A0A550BY84_9AGAR</name>
<dbReference type="Proteomes" id="UP000320762">
    <property type="component" value="Unassembled WGS sequence"/>
</dbReference>
<feature type="region of interest" description="Disordered" evidence="1">
    <location>
        <begin position="682"/>
        <end position="730"/>
    </location>
</feature>
<feature type="region of interest" description="Disordered" evidence="1">
    <location>
        <begin position="1"/>
        <end position="217"/>
    </location>
</feature>